<comment type="caution">
    <text evidence="1">The sequence shown here is derived from an EMBL/GenBank/DDBJ whole genome shotgun (WGS) entry which is preliminary data.</text>
</comment>
<name>A0A021VT73_9CELL</name>
<protein>
    <submittedName>
        <fullName evidence="1">Uncharacterized protein</fullName>
    </submittedName>
</protein>
<proteinExistence type="predicted"/>
<evidence type="ECO:0000313" key="1">
    <source>
        <dbReference type="EMBL" id="EYR63265.1"/>
    </source>
</evidence>
<reference evidence="1 2" key="1">
    <citation type="submission" date="2014-01" db="EMBL/GenBank/DDBJ databases">
        <title>Actinotalea ferrariae CF5-4.</title>
        <authorList>
            <person name="Chen F."/>
            <person name="Li Y."/>
            <person name="Wang G."/>
        </authorList>
    </citation>
    <scope>NUCLEOTIDE SEQUENCE [LARGE SCALE GENOMIC DNA]</scope>
    <source>
        <strain evidence="1 2">CF5-4</strain>
    </source>
</reference>
<gene>
    <name evidence="1" type="ORF">N866_01760</name>
</gene>
<dbReference type="AlphaFoldDB" id="A0A021VT73"/>
<dbReference type="Proteomes" id="UP000019753">
    <property type="component" value="Unassembled WGS sequence"/>
</dbReference>
<sequence length="89" mass="9783">MMTVHAAVFGGEDWREGENLAARVAETDGDDELASTARRFGMQLVEVPDLRDPLVYVASHRLLLVRAGMSGACRDAAAAHLLVWKPQRH</sequence>
<organism evidence="1 2">
    <name type="scientific">Actinotalea ferrariae CF5-4</name>
    <dbReference type="NCBI Taxonomy" id="948458"/>
    <lineage>
        <taxon>Bacteria</taxon>
        <taxon>Bacillati</taxon>
        <taxon>Actinomycetota</taxon>
        <taxon>Actinomycetes</taxon>
        <taxon>Micrococcales</taxon>
        <taxon>Cellulomonadaceae</taxon>
        <taxon>Actinotalea</taxon>
    </lineage>
</organism>
<keyword evidence="2" id="KW-1185">Reference proteome</keyword>
<evidence type="ECO:0000313" key="2">
    <source>
        <dbReference type="Proteomes" id="UP000019753"/>
    </source>
</evidence>
<accession>A0A021VT73</accession>
<dbReference type="EMBL" id="AXCW01000110">
    <property type="protein sequence ID" value="EYR63265.1"/>
    <property type="molecule type" value="Genomic_DNA"/>
</dbReference>